<sequence length="980" mass="107864">MTVHDWLIAPLRFRLAQVSIFTVLIYGLVFLSVLVNDQTPDVSNKLNGLNLTQTYEDLHHITARPHPYPSHANDEVHAFILARLEGITEKNEFVHISNDLVSNASYVSGSNRAFYFEGTNILIKIDGTAPGDSDGIVFSAHYDSVSTGRGATDNGMGVASLLQLAEYFSQPSRRPKRDALFLFNNGEEDGLNGVHVFFEHPWSKLVSTFVNLEGAGAGGRPILFRSTSLAPVRAYASHHVSHPFGNSLTVDAFSRGLIRSQTDYVVFEKGIKGEKNGLSGLDIAFYKNRALYHTLFDSISGMGRGEARRSLWIMLDTVRGVGTSLLNEDQADDGGDRGMYFDLFGSTIVTTSRTALFITNIVFLVLGPISTAVLLAWVLVLSNKQTNSNIPEEDVSSTWVKVKKVLFTALGWGRFWIALLVSVAVHTGFCVGYIKLNPFVIHGHPYWVLVNTLSLTFLSLVIPLSIFHYFFPSPPTSQKLAVLLEIFFLTWVLLVIATVALNQYSLGGLYWITAWYLCAWLASLFGLAEAAVRAVKGGEAGGKGELDLVGERSPTPVEEDADGIHRVRGVLYQINEEPDEERAEGHLDSEPIETEPTEITPLIRQRRRRSTGGREYIVGVDDEAILVEDSTSKGAGFDEVGWWILQYLALVPFPLILVFQILVLLLHSLSQTLVDGSSPTTVYATLSALSVLSIIGLTPFAHKIHGSLILVVIIVFAASLTYTWTAFPFTQGAPLKLFFQQKLTLDVPSLRPTIEHKGEVVPSVRAVTTLVGPHKYVDKSVIPELPSSWGKPVDCSMDQELRRGLLACNWESDLIPTPGGNSSVDAASISRTNHHSDWLHATASRTEAATATFTVRGTNTRSCRLKFDQPISGFQVRNGGRIQPGYEIPKSGLKDIVMWSRTWDNEFVVDVQWSASGDEPLTGYVACEWVEYATASAGSSYVATSGQIPALEEVLQYLPLWATATKWTYGLVEVEARFSI</sequence>
<keyword evidence="14" id="KW-0325">Glycoprotein</keyword>
<gene>
    <name evidence="20" type="ORF">QCA50_005356</name>
</gene>
<dbReference type="EMBL" id="JASBNA010000005">
    <property type="protein sequence ID" value="KAK7691951.1"/>
    <property type="molecule type" value="Genomic_DNA"/>
</dbReference>
<dbReference type="GO" id="GO:0008235">
    <property type="term" value="F:metalloexopeptidase activity"/>
    <property type="evidence" value="ECO:0007669"/>
    <property type="project" value="InterPro"/>
</dbReference>
<dbReference type="InterPro" id="IPR045175">
    <property type="entry name" value="M28_fam"/>
</dbReference>
<keyword evidence="5" id="KW-0926">Vacuole</keyword>
<evidence type="ECO:0000256" key="5">
    <source>
        <dbReference type="ARBA" id="ARBA00022554"/>
    </source>
</evidence>
<keyword evidence="6 15" id="KW-0645">Protease</keyword>
<organism evidence="20 21">
    <name type="scientific">Cerrena zonata</name>
    <dbReference type="NCBI Taxonomy" id="2478898"/>
    <lineage>
        <taxon>Eukaryota</taxon>
        <taxon>Fungi</taxon>
        <taxon>Dikarya</taxon>
        <taxon>Basidiomycota</taxon>
        <taxon>Agaricomycotina</taxon>
        <taxon>Agaricomycetes</taxon>
        <taxon>Polyporales</taxon>
        <taxon>Cerrenaceae</taxon>
        <taxon>Cerrena</taxon>
    </lineage>
</organism>
<evidence type="ECO:0000256" key="6">
    <source>
        <dbReference type="ARBA" id="ARBA00022670"/>
    </source>
</evidence>
<comment type="similarity">
    <text evidence="4 15">Belongs to the peptidase M28 family.</text>
</comment>
<evidence type="ECO:0000256" key="3">
    <source>
        <dbReference type="ARBA" id="ARBA00004128"/>
    </source>
</evidence>
<keyword evidence="9 15" id="KW-0378">Hydrolase</keyword>
<feature type="transmembrane region" description="Helical" evidence="16">
    <location>
        <begin position="15"/>
        <end position="35"/>
    </location>
</feature>
<feature type="transmembrane region" description="Helical" evidence="16">
    <location>
        <begin position="708"/>
        <end position="727"/>
    </location>
</feature>
<feature type="transmembrane region" description="Helical" evidence="16">
    <location>
        <begin position="482"/>
        <end position="502"/>
    </location>
</feature>
<dbReference type="AlphaFoldDB" id="A0AAW0GQW3"/>
<keyword evidence="7 16" id="KW-0812">Transmembrane</keyword>
<comment type="caution">
    <text evidence="20">The sequence shown here is derived from an EMBL/GenBank/DDBJ whole genome shotgun (WGS) entry which is preliminary data.</text>
</comment>
<dbReference type="EC" id="3.4.-.-" evidence="15"/>
<dbReference type="Pfam" id="PF04389">
    <property type="entry name" value="Peptidase_M28"/>
    <property type="match status" value="1"/>
</dbReference>
<evidence type="ECO:0000256" key="16">
    <source>
        <dbReference type="SAM" id="Phobius"/>
    </source>
</evidence>
<dbReference type="SUPFAM" id="SSF53187">
    <property type="entry name" value="Zn-dependent exopeptidases"/>
    <property type="match status" value="1"/>
</dbReference>
<dbReference type="PANTHER" id="PTHR12147:SF58">
    <property type="entry name" value="VACUOLAR MEMBRANE PROTEASE"/>
    <property type="match status" value="1"/>
</dbReference>
<dbReference type="InterPro" id="IPR048024">
    <property type="entry name" value="Fxna-like_M28_dom"/>
</dbReference>
<evidence type="ECO:0000256" key="10">
    <source>
        <dbReference type="ARBA" id="ARBA00022833"/>
    </source>
</evidence>
<feature type="transmembrane region" description="Helical" evidence="16">
    <location>
        <begin position="508"/>
        <end position="528"/>
    </location>
</feature>
<dbReference type="InterPro" id="IPR007484">
    <property type="entry name" value="Peptidase_M28"/>
</dbReference>
<dbReference type="InterPro" id="IPR053975">
    <property type="entry name" value="PFF1_C"/>
</dbReference>
<dbReference type="CDD" id="cd03875">
    <property type="entry name" value="M28_Fxna_like"/>
    <property type="match status" value="1"/>
</dbReference>
<feature type="transmembrane region" description="Helical" evidence="16">
    <location>
        <begin position="356"/>
        <end position="380"/>
    </location>
</feature>
<dbReference type="GO" id="GO:0006508">
    <property type="term" value="P:proteolysis"/>
    <property type="evidence" value="ECO:0007669"/>
    <property type="project" value="UniProtKB-KW"/>
</dbReference>
<evidence type="ECO:0000259" key="17">
    <source>
        <dbReference type="Pfam" id="PF04389"/>
    </source>
</evidence>
<comment type="function">
    <text evidence="2">May be involved in vacuolar sorting and osmoregulation.</text>
</comment>
<keyword evidence="21" id="KW-1185">Reference proteome</keyword>
<evidence type="ECO:0000259" key="19">
    <source>
        <dbReference type="Pfam" id="PF22251"/>
    </source>
</evidence>
<feature type="transmembrane region" description="Helical" evidence="16">
    <location>
        <begin position="681"/>
        <end position="701"/>
    </location>
</feature>
<proteinExistence type="inferred from homology"/>
<evidence type="ECO:0000256" key="7">
    <source>
        <dbReference type="ARBA" id="ARBA00022692"/>
    </source>
</evidence>
<evidence type="ECO:0000256" key="15">
    <source>
        <dbReference type="RuleBase" id="RU361240"/>
    </source>
</evidence>
<feature type="domain" description="Vacuolar membrane protease C-terminal" evidence="18">
    <location>
        <begin position="735"/>
        <end position="974"/>
    </location>
</feature>
<name>A0AAW0GQW3_9APHY</name>
<dbReference type="Pfam" id="PF22251">
    <property type="entry name" value="PFF1_TM"/>
    <property type="match status" value="1"/>
</dbReference>
<evidence type="ECO:0000256" key="2">
    <source>
        <dbReference type="ARBA" id="ARBA00003273"/>
    </source>
</evidence>
<evidence type="ECO:0000256" key="9">
    <source>
        <dbReference type="ARBA" id="ARBA00022801"/>
    </source>
</evidence>
<dbReference type="PANTHER" id="PTHR12147">
    <property type="entry name" value="METALLOPEPTIDASE M28 FAMILY MEMBER"/>
    <property type="match status" value="1"/>
</dbReference>
<evidence type="ECO:0000256" key="11">
    <source>
        <dbReference type="ARBA" id="ARBA00022989"/>
    </source>
</evidence>
<evidence type="ECO:0000313" key="20">
    <source>
        <dbReference type="EMBL" id="KAK7691951.1"/>
    </source>
</evidence>
<keyword evidence="12" id="KW-0482">Metalloprotease</keyword>
<dbReference type="Pfam" id="PF22250">
    <property type="entry name" value="PFF1_C"/>
    <property type="match status" value="1"/>
</dbReference>
<evidence type="ECO:0000256" key="1">
    <source>
        <dbReference type="ARBA" id="ARBA00001947"/>
    </source>
</evidence>
<feature type="transmembrane region" description="Helical" evidence="16">
    <location>
        <begin position="647"/>
        <end position="669"/>
    </location>
</feature>
<evidence type="ECO:0000256" key="8">
    <source>
        <dbReference type="ARBA" id="ARBA00022723"/>
    </source>
</evidence>
<evidence type="ECO:0000313" key="21">
    <source>
        <dbReference type="Proteomes" id="UP001385951"/>
    </source>
</evidence>
<dbReference type="Proteomes" id="UP001385951">
    <property type="component" value="Unassembled WGS sequence"/>
</dbReference>
<feature type="transmembrane region" description="Helical" evidence="16">
    <location>
        <begin position="415"/>
        <end position="434"/>
    </location>
</feature>
<protein>
    <recommendedName>
        <fullName evidence="15">Peptide hydrolase</fullName>
        <ecNumber evidence="15">3.4.-.-</ecNumber>
    </recommendedName>
</protein>
<keyword evidence="10 15" id="KW-0862">Zinc</keyword>
<evidence type="ECO:0000259" key="18">
    <source>
        <dbReference type="Pfam" id="PF22250"/>
    </source>
</evidence>
<keyword evidence="13 16" id="KW-0472">Membrane</keyword>
<dbReference type="InterPro" id="IPR053976">
    <property type="entry name" value="PFF1_TM"/>
</dbReference>
<accession>A0AAW0GQW3</accession>
<keyword evidence="11 16" id="KW-1133">Transmembrane helix</keyword>
<comment type="cofactor">
    <cofactor evidence="1">
        <name>Zn(2+)</name>
        <dbReference type="ChEBI" id="CHEBI:29105"/>
    </cofactor>
</comment>
<dbReference type="Gene3D" id="3.40.630.10">
    <property type="entry name" value="Zn peptidases"/>
    <property type="match status" value="1"/>
</dbReference>
<evidence type="ECO:0000256" key="14">
    <source>
        <dbReference type="ARBA" id="ARBA00023180"/>
    </source>
</evidence>
<dbReference type="GO" id="GO:0005774">
    <property type="term" value="C:vacuolar membrane"/>
    <property type="evidence" value="ECO:0007669"/>
    <property type="project" value="UniProtKB-SubCell"/>
</dbReference>
<feature type="domain" description="Peptidase M28" evidence="17">
    <location>
        <begin position="120"/>
        <end position="316"/>
    </location>
</feature>
<evidence type="ECO:0000256" key="12">
    <source>
        <dbReference type="ARBA" id="ARBA00023049"/>
    </source>
</evidence>
<keyword evidence="8 15" id="KW-0479">Metal-binding</keyword>
<feature type="transmembrane region" description="Helical" evidence="16">
    <location>
        <begin position="446"/>
        <end position="470"/>
    </location>
</feature>
<evidence type="ECO:0000256" key="4">
    <source>
        <dbReference type="ARBA" id="ARBA00010918"/>
    </source>
</evidence>
<reference evidence="20 21" key="1">
    <citation type="submission" date="2022-09" db="EMBL/GenBank/DDBJ databases">
        <authorList>
            <person name="Palmer J.M."/>
        </authorList>
    </citation>
    <scope>NUCLEOTIDE SEQUENCE [LARGE SCALE GENOMIC DNA]</scope>
    <source>
        <strain evidence="20 21">DSM 7382</strain>
    </source>
</reference>
<evidence type="ECO:0000256" key="13">
    <source>
        <dbReference type="ARBA" id="ARBA00023136"/>
    </source>
</evidence>
<dbReference type="GO" id="GO:0046872">
    <property type="term" value="F:metal ion binding"/>
    <property type="evidence" value="ECO:0007669"/>
    <property type="project" value="UniProtKB-KW"/>
</dbReference>
<feature type="domain" description="Vacuolar membrane protease transmembrane" evidence="19">
    <location>
        <begin position="414"/>
        <end position="704"/>
    </location>
</feature>
<comment type="subcellular location">
    <subcellularLocation>
        <location evidence="3">Vacuole membrane</location>
        <topology evidence="3">Multi-pass membrane protein</topology>
    </subcellularLocation>
</comment>